<organism evidence="3 4">
    <name type="scientific">Candidatus Daviesbacteria bacterium RIFCSPHIGHO2_02_FULL_36_13</name>
    <dbReference type="NCBI Taxonomy" id="1797768"/>
    <lineage>
        <taxon>Bacteria</taxon>
        <taxon>Candidatus Daviesiibacteriota</taxon>
    </lineage>
</organism>
<dbReference type="SUPFAM" id="SSF50630">
    <property type="entry name" value="Acid proteases"/>
    <property type="match status" value="1"/>
</dbReference>
<evidence type="ECO:0000313" key="4">
    <source>
        <dbReference type="Proteomes" id="UP000176902"/>
    </source>
</evidence>
<dbReference type="AlphaFoldDB" id="A0A1F5JXW0"/>
<dbReference type="Gene3D" id="2.40.70.10">
    <property type="entry name" value="Acid Proteases"/>
    <property type="match status" value="1"/>
</dbReference>
<evidence type="ECO:0000256" key="1">
    <source>
        <dbReference type="ARBA" id="ARBA00022801"/>
    </source>
</evidence>
<dbReference type="STRING" id="1797768.A3C59_05090"/>
<accession>A0A1F5JXW0</accession>
<evidence type="ECO:0000259" key="2">
    <source>
        <dbReference type="PROSITE" id="PS50175"/>
    </source>
</evidence>
<dbReference type="Proteomes" id="UP000176902">
    <property type="component" value="Unassembled WGS sequence"/>
</dbReference>
<reference evidence="3 4" key="1">
    <citation type="journal article" date="2016" name="Nat. Commun.">
        <title>Thousands of microbial genomes shed light on interconnected biogeochemical processes in an aquifer system.</title>
        <authorList>
            <person name="Anantharaman K."/>
            <person name="Brown C.T."/>
            <person name="Hug L.A."/>
            <person name="Sharon I."/>
            <person name="Castelle C.J."/>
            <person name="Probst A.J."/>
            <person name="Thomas B.C."/>
            <person name="Singh A."/>
            <person name="Wilkins M.J."/>
            <person name="Karaoz U."/>
            <person name="Brodie E.L."/>
            <person name="Williams K.H."/>
            <person name="Hubbard S.S."/>
            <person name="Banfield J.F."/>
        </authorList>
    </citation>
    <scope>NUCLEOTIDE SEQUENCE [LARGE SCALE GENOMIC DNA]</scope>
</reference>
<dbReference type="GO" id="GO:0006508">
    <property type="term" value="P:proteolysis"/>
    <property type="evidence" value="ECO:0007669"/>
    <property type="project" value="InterPro"/>
</dbReference>
<dbReference type="EMBL" id="MFCV01000009">
    <property type="protein sequence ID" value="OGE33479.1"/>
    <property type="molecule type" value="Genomic_DNA"/>
</dbReference>
<dbReference type="PROSITE" id="PS00141">
    <property type="entry name" value="ASP_PROTEASE"/>
    <property type="match status" value="1"/>
</dbReference>
<dbReference type="InterPro" id="IPR001969">
    <property type="entry name" value="Aspartic_peptidase_AS"/>
</dbReference>
<proteinExistence type="predicted"/>
<feature type="domain" description="Peptidase A2" evidence="2">
    <location>
        <begin position="45"/>
        <end position="121"/>
    </location>
</feature>
<dbReference type="InterPro" id="IPR021109">
    <property type="entry name" value="Peptidase_aspartic_dom_sf"/>
</dbReference>
<comment type="caution">
    <text evidence="3">The sequence shown here is derived from an EMBL/GenBank/DDBJ whole genome shotgun (WGS) entry which is preliminary data.</text>
</comment>
<dbReference type="PROSITE" id="PS50175">
    <property type="entry name" value="ASP_PROT_RETROV"/>
    <property type="match status" value="1"/>
</dbReference>
<dbReference type="Pfam" id="PF00077">
    <property type="entry name" value="RVP"/>
    <property type="match status" value="1"/>
</dbReference>
<evidence type="ECO:0000313" key="3">
    <source>
        <dbReference type="EMBL" id="OGE33479.1"/>
    </source>
</evidence>
<name>A0A1F5JXW0_9BACT</name>
<gene>
    <name evidence="3" type="ORF">A3C59_05090</name>
</gene>
<sequence>MAKVTGYSYLPQPFQDPKTGIVGEIYRPMIAIRISKDHGQISRYFDALIDSGSDRNLFPIQFAIGAGINFKKLKQRRIYGIGKGYIDAYPAKINIWLGTKEYQTEADFSPQQMMPLLGRDGFLSLFKSVKFDETGQFVYIEE</sequence>
<dbReference type="InterPro" id="IPR001995">
    <property type="entry name" value="Peptidase_A2_cat"/>
</dbReference>
<keyword evidence="1" id="KW-0378">Hydrolase</keyword>
<dbReference type="InterPro" id="IPR018061">
    <property type="entry name" value="Retropepsins"/>
</dbReference>
<protein>
    <recommendedName>
        <fullName evidence="2">Peptidase A2 domain-containing protein</fullName>
    </recommendedName>
</protein>
<dbReference type="GO" id="GO:0004190">
    <property type="term" value="F:aspartic-type endopeptidase activity"/>
    <property type="evidence" value="ECO:0007669"/>
    <property type="project" value="InterPro"/>
</dbReference>